<dbReference type="Gramene" id="OIT04917">
    <property type="protein sequence ID" value="OIT04917"/>
    <property type="gene ID" value="A4A49_01258"/>
</dbReference>
<dbReference type="AlphaFoldDB" id="A0A1J6IIJ5"/>
<dbReference type="Proteomes" id="UP000187609">
    <property type="component" value="Unassembled WGS sequence"/>
</dbReference>
<proteinExistence type="predicted"/>
<reference evidence="1" key="1">
    <citation type="submission" date="2016-11" db="EMBL/GenBank/DDBJ databases">
        <title>The genome of Nicotiana attenuata.</title>
        <authorList>
            <person name="Xu S."/>
            <person name="Brockmoeller T."/>
            <person name="Gaquerel E."/>
            <person name="Navarro A."/>
            <person name="Kuhl H."/>
            <person name="Gase K."/>
            <person name="Ling Z."/>
            <person name="Zhou W."/>
            <person name="Kreitzer C."/>
            <person name="Stanke M."/>
            <person name="Tang H."/>
            <person name="Lyons E."/>
            <person name="Pandey P."/>
            <person name="Pandey S.P."/>
            <person name="Timmermann B."/>
            <person name="Baldwin I.T."/>
        </authorList>
    </citation>
    <scope>NUCLEOTIDE SEQUENCE [LARGE SCALE GENOMIC DNA]</scope>
    <source>
        <strain evidence="1">UT</strain>
    </source>
</reference>
<gene>
    <name evidence="1" type="ORF">A4A49_01258</name>
</gene>
<dbReference type="EMBL" id="MJEQ01037185">
    <property type="protein sequence ID" value="OIT04917.1"/>
    <property type="molecule type" value="Genomic_DNA"/>
</dbReference>
<comment type="caution">
    <text evidence="1">The sequence shown here is derived from an EMBL/GenBank/DDBJ whole genome shotgun (WGS) entry which is preliminary data.</text>
</comment>
<keyword evidence="2" id="KW-1185">Reference proteome</keyword>
<protein>
    <submittedName>
        <fullName evidence="1">Uncharacterized protein</fullName>
    </submittedName>
</protein>
<evidence type="ECO:0000313" key="2">
    <source>
        <dbReference type="Proteomes" id="UP000187609"/>
    </source>
</evidence>
<evidence type="ECO:0000313" key="1">
    <source>
        <dbReference type="EMBL" id="OIT04917.1"/>
    </source>
</evidence>
<sequence length="319" mass="36337">MLLPRMLRWHSKKVTSDPDWNPFKQRVDDPGVAPGAVSLVTYGEVDIYVDDPLGWSIPGSPLVDGFSNIGKGGPCRMCNAQPSNTDVHEDLKVVNEKLDKVLKILGELQNQNASPSKLVESPWYMVTRLQSRLRNDPIDTSKMRKLKQMKKKKPKELLALMHVRNIKRPHLYARSHVIMDIALCNNMCTAWNKVKEATSKEGNDLDFCETIDACQDLRLTPLMLYPQGSMPQPGAMEWCKAIVLYCVWQIDNKYFVPVVFHLAMVFEFTIAIESNGAYAVKVIDFLLTDTSLDQLNDKRIELFKEKFAVDIFRGRMDSS</sequence>
<name>A0A1J6IIJ5_NICAT</name>
<organism evidence="1 2">
    <name type="scientific">Nicotiana attenuata</name>
    <name type="common">Coyote tobacco</name>
    <dbReference type="NCBI Taxonomy" id="49451"/>
    <lineage>
        <taxon>Eukaryota</taxon>
        <taxon>Viridiplantae</taxon>
        <taxon>Streptophyta</taxon>
        <taxon>Embryophyta</taxon>
        <taxon>Tracheophyta</taxon>
        <taxon>Spermatophyta</taxon>
        <taxon>Magnoliopsida</taxon>
        <taxon>eudicotyledons</taxon>
        <taxon>Gunneridae</taxon>
        <taxon>Pentapetalae</taxon>
        <taxon>asterids</taxon>
        <taxon>lamiids</taxon>
        <taxon>Solanales</taxon>
        <taxon>Solanaceae</taxon>
        <taxon>Nicotianoideae</taxon>
        <taxon>Nicotianeae</taxon>
        <taxon>Nicotiana</taxon>
    </lineage>
</organism>
<accession>A0A1J6IIJ5</accession>